<organism evidence="2 3">
    <name type="scientific">Labedaea rhizosphaerae</name>
    <dbReference type="NCBI Taxonomy" id="598644"/>
    <lineage>
        <taxon>Bacteria</taxon>
        <taxon>Bacillati</taxon>
        <taxon>Actinomycetota</taxon>
        <taxon>Actinomycetes</taxon>
        <taxon>Pseudonocardiales</taxon>
        <taxon>Pseudonocardiaceae</taxon>
        <taxon>Labedaea</taxon>
    </lineage>
</organism>
<sequence>MNSTSRWTFVPTTRASCYLSLLAGVLILVGVIWQFSDGVPRIPVLPIIAAVAAVAAIGFAIAGLVSPRSR</sequence>
<feature type="transmembrane region" description="Helical" evidence="1">
    <location>
        <begin position="42"/>
        <end position="65"/>
    </location>
</feature>
<name>A0A4R6SJM8_LABRH</name>
<gene>
    <name evidence="2" type="ORF">EV186_101221</name>
</gene>
<accession>A0A4R6SJM8</accession>
<dbReference type="Proteomes" id="UP000295444">
    <property type="component" value="Unassembled WGS sequence"/>
</dbReference>
<evidence type="ECO:0000313" key="3">
    <source>
        <dbReference type="Proteomes" id="UP000295444"/>
    </source>
</evidence>
<feature type="transmembrane region" description="Helical" evidence="1">
    <location>
        <begin position="15"/>
        <end position="36"/>
    </location>
</feature>
<dbReference type="EMBL" id="SNXZ01000001">
    <property type="protein sequence ID" value="TDQ04278.1"/>
    <property type="molecule type" value="Genomic_DNA"/>
</dbReference>
<comment type="caution">
    <text evidence="2">The sequence shown here is derived from an EMBL/GenBank/DDBJ whole genome shotgun (WGS) entry which is preliminary data.</text>
</comment>
<evidence type="ECO:0000313" key="2">
    <source>
        <dbReference type="EMBL" id="TDQ04278.1"/>
    </source>
</evidence>
<keyword evidence="3" id="KW-1185">Reference proteome</keyword>
<dbReference type="AlphaFoldDB" id="A0A4R6SJM8"/>
<protein>
    <submittedName>
        <fullName evidence="2">Uncharacterized protein</fullName>
    </submittedName>
</protein>
<evidence type="ECO:0000256" key="1">
    <source>
        <dbReference type="SAM" id="Phobius"/>
    </source>
</evidence>
<dbReference type="RefSeq" id="WP_133847208.1">
    <property type="nucleotide sequence ID" value="NZ_SNXZ01000001.1"/>
</dbReference>
<keyword evidence="1" id="KW-1133">Transmembrane helix</keyword>
<proteinExistence type="predicted"/>
<keyword evidence="1" id="KW-0812">Transmembrane</keyword>
<reference evidence="2 3" key="1">
    <citation type="submission" date="2019-03" db="EMBL/GenBank/DDBJ databases">
        <title>Genomic Encyclopedia of Type Strains, Phase IV (KMG-IV): sequencing the most valuable type-strain genomes for metagenomic binning, comparative biology and taxonomic classification.</title>
        <authorList>
            <person name="Goeker M."/>
        </authorList>
    </citation>
    <scope>NUCLEOTIDE SEQUENCE [LARGE SCALE GENOMIC DNA]</scope>
    <source>
        <strain evidence="2 3">DSM 45361</strain>
    </source>
</reference>
<keyword evidence="1" id="KW-0472">Membrane</keyword>